<evidence type="ECO:0000313" key="3">
    <source>
        <dbReference type="Proteomes" id="UP001148838"/>
    </source>
</evidence>
<feature type="region of interest" description="Disordered" evidence="1">
    <location>
        <begin position="1"/>
        <end position="26"/>
    </location>
</feature>
<accession>A0ABQ8SWE5</accession>
<dbReference type="Proteomes" id="UP001148838">
    <property type="component" value="Unassembled WGS sequence"/>
</dbReference>
<sequence>MVGSKRPNRQRGLMPEVEEEEEEEEAEEEEYFKHLMDCIFITIMSKRGKSMAVTPPRKRKACCESIYALPPISWQFVSFTISMTNMTFLTLQVLRFEGLQFWCEDTCKVECVTYDYGMKDFSHVFLIETPPEIDPLLRALVGYASDWRRDRPEDNLQRGLYTLNKILKDFGMEISAQKSKVMAFLGQDPVRSKIIHNNQCLEQVQNFNYLICEISYQNEKDENNKITNFTQILGIINKTLKAKLVQKSTRIKIYNTLALPSLLYGSEIWALKKKDMNRIKATEMKFFRTAGYTLLDRKRNEEILEQLEVESVEEKIKYKFNWLDHVRKMVNSRIPKIMMQYKPRGHRRPGRPFRRLLDGAETGLQRPNS</sequence>
<feature type="compositionally biased region" description="Basic residues" evidence="1">
    <location>
        <begin position="343"/>
        <end position="354"/>
    </location>
</feature>
<name>A0ABQ8SWE5_PERAM</name>
<feature type="compositionally biased region" description="Acidic residues" evidence="1">
    <location>
        <begin position="16"/>
        <end position="26"/>
    </location>
</feature>
<reference evidence="2 3" key="1">
    <citation type="journal article" date="2022" name="Allergy">
        <title>Genome assembly and annotation of Periplaneta americana reveal a comprehensive cockroach allergen profile.</title>
        <authorList>
            <person name="Wang L."/>
            <person name="Xiong Q."/>
            <person name="Saelim N."/>
            <person name="Wang L."/>
            <person name="Nong W."/>
            <person name="Wan A.T."/>
            <person name="Shi M."/>
            <person name="Liu X."/>
            <person name="Cao Q."/>
            <person name="Hui J.H.L."/>
            <person name="Sookrung N."/>
            <person name="Leung T.F."/>
            <person name="Tungtrongchitr A."/>
            <person name="Tsui S.K.W."/>
        </authorList>
    </citation>
    <scope>NUCLEOTIDE SEQUENCE [LARGE SCALE GENOMIC DNA]</scope>
    <source>
        <strain evidence="2">PWHHKU_190912</strain>
    </source>
</reference>
<evidence type="ECO:0000313" key="2">
    <source>
        <dbReference type="EMBL" id="KAJ4438046.1"/>
    </source>
</evidence>
<proteinExistence type="predicted"/>
<dbReference type="PANTHER" id="PTHR47027:SF25">
    <property type="entry name" value="REVERSE TRANSCRIPTASE DOMAIN-CONTAINING PROTEIN"/>
    <property type="match status" value="1"/>
</dbReference>
<comment type="caution">
    <text evidence="2">The sequence shown here is derived from an EMBL/GenBank/DDBJ whole genome shotgun (WGS) entry which is preliminary data.</text>
</comment>
<dbReference type="PANTHER" id="PTHR47027">
    <property type="entry name" value="REVERSE TRANSCRIPTASE DOMAIN-CONTAINING PROTEIN"/>
    <property type="match status" value="1"/>
</dbReference>
<protein>
    <recommendedName>
        <fullName evidence="4">Reverse transcriptase domain-containing protein</fullName>
    </recommendedName>
</protein>
<keyword evidence="3" id="KW-1185">Reference proteome</keyword>
<feature type="region of interest" description="Disordered" evidence="1">
    <location>
        <begin position="343"/>
        <end position="369"/>
    </location>
</feature>
<evidence type="ECO:0000256" key="1">
    <source>
        <dbReference type="SAM" id="MobiDB-lite"/>
    </source>
</evidence>
<gene>
    <name evidence="2" type="ORF">ANN_13985</name>
</gene>
<organism evidence="2 3">
    <name type="scientific">Periplaneta americana</name>
    <name type="common">American cockroach</name>
    <name type="synonym">Blatta americana</name>
    <dbReference type="NCBI Taxonomy" id="6978"/>
    <lineage>
        <taxon>Eukaryota</taxon>
        <taxon>Metazoa</taxon>
        <taxon>Ecdysozoa</taxon>
        <taxon>Arthropoda</taxon>
        <taxon>Hexapoda</taxon>
        <taxon>Insecta</taxon>
        <taxon>Pterygota</taxon>
        <taxon>Neoptera</taxon>
        <taxon>Polyneoptera</taxon>
        <taxon>Dictyoptera</taxon>
        <taxon>Blattodea</taxon>
        <taxon>Blattoidea</taxon>
        <taxon>Blattidae</taxon>
        <taxon>Blattinae</taxon>
        <taxon>Periplaneta</taxon>
    </lineage>
</organism>
<evidence type="ECO:0008006" key="4">
    <source>
        <dbReference type="Google" id="ProtNLM"/>
    </source>
</evidence>
<dbReference type="EMBL" id="JAJSOF020000019">
    <property type="protein sequence ID" value="KAJ4438046.1"/>
    <property type="molecule type" value="Genomic_DNA"/>
</dbReference>